<dbReference type="Proteomes" id="UP000734854">
    <property type="component" value="Unassembled WGS sequence"/>
</dbReference>
<sequence length="394" mass="45222">MDNSMLGGGLFPSSVAGNLDLDPYVNHHLHFHPGLDYGGQMSSLFAPSSAGVATSDDEDHFHASDENGHDPRSLPDSRGKKVSPWHRMKWTDEVVRLLISVVACVGDHEDGAVDSLAARKKHGASFQKKGKWKTVSKLMLEKDCYVSPQQCEDKFNDLNKRYKRLNEILGWGTSCQVVENLPLLDSMPHLSPKAKDDARKILSSKHLFYQEMCAYHNGQRIPSCHDVDLHVSQVPKVTSVRDGRGNVEDEGEDEDKEDDNDEESEEMGKWEVEKFRLEIDAVLHDTTRSSWEHREWFKRRALMLKEGRIEIEAEALELEKQHFKWQRFRSKKDRELKRLSLENERLKLENEHMILQVRMELELGSGRLGEPLSSSHLVAEREKVRDPMELAMPH</sequence>
<feature type="compositionally biased region" description="Basic and acidic residues" evidence="2">
    <location>
        <begin position="59"/>
        <end position="79"/>
    </location>
</feature>
<dbReference type="OrthoDB" id="784295at2759"/>
<gene>
    <name evidence="4" type="ORF">ZIOFF_068393</name>
</gene>
<keyword evidence="5" id="KW-1185">Reference proteome</keyword>
<reference evidence="4 5" key="1">
    <citation type="submission" date="2020-08" db="EMBL/GenBank/DDBJ databases">
        <title>Plant Genome Project.</title>
        <authorList>
            <person name="Zhang R.-G."/>
        </authorList>
    </citation>
    <scope>NUCLEOTIDE SEQUENCE [LARGE SCALE GENOMIC DNA]</scope>
    <source>
        <tissue evidence="4">Rhizome</tissue>
    </source>
</reference>
<feature type="region of interest" description="Disordered" evidence="2">
    <location>
        <begin position="48"/>
        <end position="82"/>
    </location>
</feature>
<comment type="caution">
    <text evidence="4">The sequence shown here is derived from an EMBL/GenBank/DDBJ whole genome shotgun (WGS) entry which is preliminary data.</text>
</comment>
<dbReference type="Pfam" id="PF13837">
    <property type="entry name" value="Myb_DNA-bind_4"/>
    <property type="match status" value="1"/>
</dbReference>
<feature type="coiled-coil region" evidence="1">
    <location>
        <begin position="329"/>
        <end position="358"/>
    </location>
</feature>
<evidence type="ECO:0000259" key="3">
    <source>
        <dbReference type="Pfam" id="PF13837"/>
    </source>
</evidence>
<protein>
    <recommendedName>
        <fullName evidence="3">Myb/SANT-like DNA-binding domain-containing protein</fullName>
    </recommendedName>
</protein>
<dbReference type="PANTHER" id="PTHR46327:SF9">
    <property type="entry name" value="MYB_SANT-LIKE DNA-BINDING DOMAIN-CONTAINING PROTEIN"/>
    <property type="match status" value="1"/>
</dbReference>
<name>A0A8J5CY57_ZINOF</name>
<accession>A0A8J5CY57</accession>
<dbReference type="EMBL" id="JACMSC010000019">
    <property type="protein sequence ID" value="KAG6474458.1"/>
    <property type="molecule type" value="Genomic_DNA"/>
</dbReference>
<dbReference type="InterPro" id="IPR044822">
    <property type="entry name" value="Myb_DNA-bind_4"/>
</dbReference>
<feature type="region of interest" description="Disordered" evidence="2">
    <location>
        <begin position="238"/>
        <end position="267"/>
    </location>
</feature>
<organism evidence="4 5">
    <name type="scientific">Zingiber officinale</name>
    <name type="common">Ginger</name>
    <name type="synonym">Amomum zingiber</name>
    <dbReference type="NCBI Taxonomy" id="94328"/>
    <lineage>
        <taxon>Eukaryota</taxon>
        <taxon>Viridiplantae</taxon>
        <taxon>Streptophyta</taxon>
        <taxon>Embryophyta</taxon>
        <taxon>Tracheophyta</taxon>
        <taxon>Spermatophyta</taxon>
        <taxon>Magnoliopsida</taxon>
        <taxon>Liliopsida</taxon>
        <taxon>Zingiberales</taxon>
        <taxon>Zingiberaceae</taxon>
        <taxon>Zingiber</taxon>
    </lineage>
</organism>
<evidence type="ECO:0000256" key="2">
    <source>
        <dbReference type="SAM" id="MobiDB-lite"/>
    </source>
</evidence>
<keyword evidence="1" id="KW-0175">Coiled coil</keyword>
<feature type="compositionally biased region" description="Acidic residues" evidence="2">
    <location>
        <begin position="248"/>
        <end position="265"/>
    </location>
</feature>
<feature type="domain" description="Myb/SANT-like DNA-binding" evidence="3">
    <location>
        <begin position="87"/>
        <end position="181"/>
    </location>
</feature>
<dbReference type="AlphaFoldDB" id="A0A8J5CY57"/>
<evidence type="ECO:0000256" key="1">
    <source>
        <dbReference type="SAM" id="Coils"/>
    </source>
</evidence>
<dbReference type="PANTHER" id="PTHR46327">
    <property type="entry name" value="F16F4.11 PROTEIN-RELATED"/>
    <property type="match status" value="1"/>
</dbReference>
<evidence type="ECO:0000313" key="5">
    <source>
        <dbReference type="Proteomes" id="UP000734854"/>
    </source>
</evidence>
<proteinExistence type="predicted"/>
<evidence type="ECO:0000313" key="4">
    <source>
        <dbReference type="EMBL" id="KAG6474458.1"/>
    </source>
</evidence>